<name>A0A0P7Y4K4_9HYPH</name>
<evidence type="ECO:0000313" key="2">
    <source>
        <dbReference type="EMBL" id="SCC80377.1"/>
    </source>
</evidence>
<reference evidence="2 4" key="2">
    <citation type="submission" date="2016-08" db="EMBL/GenBank/DDBJ databases">
        <authorList>
            <person name="Varghese N."/>
            <person name="Submissions Spin"/>
        </authorList>
    </citation>
    <scope>NUCLEOTIDE SEQUENCE [LARGE SCALE GENOMIC DNA]</scope>
    <source>
        <strain evidence="2 4">HL-109</strain>
    </source>
</reference>
<dbReference type="Proteomes" id="UP000182800">
    <property type="component" value="Unassembled WGS sequence"/>
</dbReference>
<dbReference type="Proteomes" id="UP000050497">
    <property type="component" value="Unassembled WGS sequence"/>
</dbReference>
<organism evidence="1 3">
    <name type="scientific">Saliniramus fredricksonii</name>
    <dbReference type="NCBI Taxonomy" id="1653334"/>
    <lineage>
        <taxon>Bacteria</taxon>
        <taxon>Pseudomonadati</taxon>
        <taxon>Pseudomonadota</taxon>
        <taxon>Alphaproteobacteria</taxon>
        <taxon>Hyphomicrobiales</taxon>
        <taxon>Salinarimonadaceae</taxon>
        <taxon>Saliniramus</taxon>
    </lineage>
</organism>
<dbReference type="EMBL" id="LJSX01000006">
    <property type="protein sequence ID" value="KPQ11604.1"/>
    <property type="molecule type" value="Genomic_DNA"/>
</dbReference>
<sequence>MSDETEMQEVQDALDELLGDVDPCLTSPECSDVADESQQG</sequence>
<proteinExistence type="predicted"/>
<keyword evidence="4" id="KW-1185">Reference proteome</keyword>
<dbReference type="AlphaFoldDB" id="A0A0P7Y4K4"/>
<protein>
    <submittedName>
        <fullName evidence="1">Uncharacterized protein</fullName>
    </submittedName>
</protein>
<evidence type="ECO:0000313" key="3">
    <source>
        <dbReference type="Proteomes" id="UP000050497"/>
    </source>
</evidence>
<evidence type="ECO:0000313" key="4">
    <source>
        <dbReference type="Proteomes" id="UP000182800"/>
    </source>
</evidence>
<dbReference type="STRING" id="1653334.GA0071312_1457"/>
<evidence type="ECO:0000313" key="1">
    <source>
        <dbReference type="EMBL" id="KPQ11604.1"/>
    </source>
</evidence>
<dbReference type="EMBL" id="FMBM01000002">
    <property type="protein sequence ID" value="SCC80377.1"/>
    <property type="molecule type" value="Genomic_DNA"/>
</dbReference>
<accession>A0A0P7Y4K4</accession>
<reference evidence="1 3" key="1">
    <citation type="submission" date="2015-09" db="EMBL/GenBank/DDBJ databases">
        <title>Identification and resolution of microdiversity through metagenomic sequencing of parallel consortia.</title>
        <authorList>
            <person name="Nelson W.C."/>
            <person name="Romine M.F."/>
            <person name="Lindemann S.R."/>
        </authorList>
    </citation>
    <scope>NUCLEOTIDE SEQUENCE [LARGE SCALE GENOMIC DNA]</scope>
    <source>
        <strain evidence="1">HL-109</strain>
    </source>
</reference>
<dbReference type="RefSeq" id="WP_275261967.1">
    <property type="nucleotide sequence ID" value="NZ_FMBM01000002.1"/>
</dbReference>
<gene>
    <name evidence="2" type="ORF">GA0071312_1457</name>
    <name evidence="1" type="ORF">HLUCCO17_05315</name>
</gene>
<comment type="caution">
    <text evidence="1">The sequence shown here is derived from an EMBL/GenBank/DDBJ whole genome shotgun (WGS) entry which is preliminary data.</text>
</comment>